<dbReference type="Proteomes" id="UP001374893">
    <property type="component" value="Chromosome"/>
</dbReference>
<reference evidence="1 2" key="1">
    <citation type="submission" date="2021-06" db="EMBL/GenBank/DDBJ databases">
        <title>Complete genome of Haloferula helveola possessing various polysaccharide degrading enzymes.</title>
        <authorList>
            <person name="Takami H."/>
            <person name="Huang C."/>
            <person name="Hamasaki K."/>
        </authorList>
    </citation>
    <scope>NUCLEOTIDE SEQUENCE [LARGE SCALE GENOMIC DNA]</scope>
    <source>
        <strain evidence="1 2">CN-1</strain>
    </source>
</reference>
<accession>A0ABM7RES1</accession>
<sequence length="78" mass="8525">MLWLQKLLNPTVITIRDGRASMAKGRISGRIIRDLDEILADFGITRGTIAIDGTGRIQLSSSIPPSAHQRLRNLLSGT</sequence>
<evidence type="ECO:0000313" key="1">
    <source>
        <dbReference type="EMBL" id="BCX47432.1"/>
    </source>
</evidence>
<proteinExistence type="predicted"/>
<keyword evidence="2" id="KW-1185">Reference proteome</keyword>
<gene>
    <name evidence="1" type="ORF">HAHE_13400</name>
</gene>
<dbReference type="RefSeq" id="WP_338689640.1">
    <property type="nucleotide sequence ID" value="NZ_AP024702.1"/>
</dbReference>
<dbReference type="EMBL" id="AP024702">
    <property type="protein sequence ID" value="BCX47432.1"/>
    <property type="molecule type" value="Genomic_DNA"/>
</dbReference>
<evidence type="ECO:0000313" key="2">
    <source>
        <dbReference type="Proteomes" id="UP001374893"/>
    </source>
</evidence>
<protein>
    <submittedName>
        <fullName evidence="1">DUF3634 domain-containing protein</fullName>
    </submittedName>
</protein>
<dbReference type="Pfam" id="PF12321">
    <property type="entry name" value="DUF3634"/>
    <property type="match status" value="1"/>
</dbReference>
<organism evidence="1 2">
    <name type="scientific">Haloferula helveola</name>
    <dbReference type="NCBI Taxonomy" id="490095"/>
    <lineage>
        <taxon>Bacteria</taxon>
        <taxon>Pseudomonadati</taxon>
        <taxon>Verrucomicrobiota</taxon>
        <taxon>Verrucomicrobiia</taxon>
        <taxon>Verrucomicrobiales</taxon>
        <taxon>Verrucomicrobiaceae</taxon>
        <taxon>Haloferula</taxon>
    </lineage>
</organism>
<dbReference type="InterPro" id="IPR022090">
    <property type="entry name" value="DUF3634"/>
</dbReference>
<name>A0ABM7RES1_9BACT</name>